<keyword evidence="2" id="KW-1133">Transmembrane helix</keyword>
<organism evidence="3 4">
    <name type="scientific">Megaselia scalaris</name>
    <name type="common">Humpbacked fly</name>
    <name type="synonym">Phora scalaris</name>
    <dbReference type="NCBI Taxonomy" id="36166"/>
    <lineage>
        <taxon>Eukaryota</taxon>
        <taxon>Metazoa</taxon>
        <taxon>Ecdysozoa</taxon>
        <taxon>Arthropoda</taxon>
        <taxon>Hexapoda</taxon>
        <taxon>Insecta</taxon>
        <taxon>Pterygota</taxon>
        <taxon>Neoptera</taxon>
        <taxon>Endopterygota</taxon>
        <taxon>Diptera</taxon>
        <taxon>Brachycera</taxon>
        <taxon>Muscomorpha</taxon>
        <taxon>Platypezoidea</taxon>
        <taxon>Phoridae</taxon>
        <taxon>Megaseliini</taxon>
        <taxon>Megaselia</taxon>
    </lineage>
</organism>
<evidence type="ECO:0000256" key="1">
    <source>
        <dbReference type="SAM" id="MobiDB-lite"/>
    </source>
</evidence>
<dbReference type="EMBL" id="CAQQ02389593">
    <property type="status" value="NOT_ANNOTATED_CDS"/>
    <property type="molecule type" value="Genomic_DNA"/>
</dbReference>
<feature type="transmembrane region" description="Helical" evidence="2">
    <location>
        <begin position="12"/>
        <end position="28"/>
    </location>
</feature>
<keyword evidence="2" id="KW-0472">Membrane</keyword>
<reference evidence="3" key="2">
    <citation type="submission" date="2015-06" db="UniProtKB">
        <authorList>
            <consortium name="EnsemblMetazoa"/>
        </authorList>
    </citation>
    <scope>IDENTIFICATION</scope>
</reference>
<keyword evidence="4" id="KW-1185">Reference proteome</keyword>
<accession>T1GGQ3</accession>
<proteinExistence type="predicted"/>
<evidence type="ECO:0000313" key="3">
    <source>
        <dbReference type="EnsemblMetazoa" id="MESCA002577-PA"/>
    </source>
</evidence>
<feature type="compositionally biased region" description="Basic and acidic residues" evidence="1">
    <location>
        <begin position="126"/>
        <end position="141"/>
    </location>
</feature>
<dbReference type="HOGENOM" id="CLU_1580296_0_0_1"/>
<sequence length="169" mass="19262">MNLHSKEKVQKKLHFILFLTAATMNFFIKCVNLQTRISPDEVTKSQINHVHPGIMCILEKSNKPSALSQPISNRFLVSIISKNCGKCICTHWGHTGFKYTKASQTSWSASLTSRNFFQRVPQQEEEPIRTKDNKAFERLKTDNSAGTDGQKLIVTAYRGANQKEGYDRR</sequence>
<dbReference type="EnsemblMetazoa" id="MESCA002577-RA">
    <property type="protein sequence ID" value="MESCA002577-PA"/>
    <property type="gene ID" value="MESCA002577"/>
</dbReference>
<dbReference type="EMBL" id="CAQQ02389592">
    <property type="status" value="NOT_ANNOTATED_CDS"/>
    <property type="molecule type" value="Genomic_DNA"/>
</dbReference>
<dbReference type="AlphaFoldDB" id="T1GGQ3"/>
<name>T1GGQ3_MEGSC</name>
<protein>
    <submittedName>
        <fullName evidence="3">Uncharacterized protein</fullName>
    </submittedName>
</protein>
<evidence type="ECO:0000313" key="4">
    <source>
        <dbReference type="Proteomes" id="UP000015102"/>
    </source>
</evidence>
<reference evidence="4" key="1">
    <citation type="submission" date="2013-02" db="EMBL/GenBank/DDBJ databases">
        <authorList>
            <person name="Hughes D."/>
        </authorList>
    </citation>
    <scope>NUCLEOTIDE SEQUENCE</scope>
    <source>
        <strain>Durham</strain>
        <strain evidence="4">NC isolate 2 -- Noor lab</strain>
    </source>
</reference>
<keyword evidence="2" id="KW-0812">Transmembrane</keyword>
<evidence type="ECO:0000256" key="2">
    <source>
        <dbReference type="SAM" id="Phobius"/>
    </source>
</evidence>
<feature type="region of interest" description="Disordered" evidence="1">
    <location>
        <begin position="123"/>
        <end position="147"/>
    </location>
</feature>
<dbReference type="Proteomes" id="UP000015102">
    <property type="component" value="Unassembled WGS sequence"/>
</dbReference>